<proteinExistence type="predicted"/>
<protein>
    <submittedName>
        <fullName evidence="2">Uncharacterized protein</fullName>
    </submittedName>
</protein>
<dbReference type="AlphaFoldDB" id="A0A2R8BB11"/>
<evidence type="ECO:0000256" key="1">
    <source>
        <dbReference type="SAM" id="SignalP"/>
    </source>
</evidence>
<feature type="chain" id="PRO_5015332578" evidence="1">
    <location>
        <begin position="22"/>
        <end position="188"/>
    </location>
</feature>
<gene>
    <name evidence="2" type="ORF">ASD8599_00966</name>
</gene>
<name>A0A2R8BB11_9RHOB</name>
<feature type="signal peptide" evidence="1">
    <location>
        <begin position="1"/>
        <end position="21"/>
    </location>
</feature>
<evidence type="ECO:0000313" key="2">
    <source>
        <dbReference type="EMBL" id="SPH20227.1"/>
    </source>
</evidence>
<reference evidence="2 3" key="1">
    <citation type="submission" date="2018-03" db="EMBL/GenBank/DDBJ databases">
        <authorList>
            <person name="Keele B.F."/>
        </authorList>
    </citation>
    <scope>NUCLEOTIDE SEQUENCE [LARGE SCALE GENOMIC DNA]</scope>
    <source>
        <strain evidence="2 3">CECT 8599</strain>
    </source>
</reference>
<accession>A0A2R8BB11</accession>
<evidence type="ECO:0000313" key="3">
    <source>
        <dbReference type="Proteomes" id="UP000244880"/>
    </source>
</evidence>
<sequence>MRSGALSIAAVVSIVSAFALSAEQAKQADGLTTPHLATATDAAIAAFTGFCFKAGQSPDQARQNMEKAAGSPLPFELTFWDTTRAPAPEAPNMIERRCEVAWPGQHTTVAIVALRSKMAEPPVFGTQIALPETHVPLKGTALIEGRVLLRGRIAVVHVGTRDAAGLTQTFIAVDRLPDDWQTRLEAKA</sequence>
<keyword evidence="1" id="KW-0732">Signal</keyword>
<organism evidence="2 3">
    <name type="scientific">Ascidiaceihabitans donghaensis</name>
    <dbReference type="NCBI Taxonomy" id="1510460"/>
    <lineage>
        <taxon>Bacteria</taxon>
        <taxon>Pseudomonadati</taxon>
        <taxon>Pseudomonadota</taxon>
        <taxon>Alphaproteobacteria</taxon>
        <taxon>Rhodobacterales</taxon>
        <taxon>Paracoccaceae</taxon>
        <taxon>Ascidiaceihabitans</taxon>
    </lineage>
</organism>
<keyword evidence="3" id="KW-1185">Reference proteome</keyword>
<dbReference type="EMBL" id="OMOR01000001">
    <property type="protein sequence ID" value="SPH20227.1"/>
    <property type="molecule type" value="Genomic_DNA"/>
</dbReference>
<dbReference type="RefSeq" id="WP_245925924.1">
    <property type="nucleotide sequence ID" value="NZ_OMOR01000001.1"/>
</dbReference>
<dbReference type="Proteomes" id="UP000244880">
    <property type="component" value="Unassembled WGS sequence"/>
</dbReference>